<dbReference type="Gene3D" id="2.130.10.10">
    <property type="entry name" value="YVTN repeat-like/Quinoprotein amine dehydrogenase"/>
    <property type="match status" value="2"/>
</dbReference>
<dbReference type="EMBL" id="JACAZI010000005">
    <property type="protein sequence ID" value="KAF7359704.1"/>
    <property type="molecule type" value="Genomic_DNA"/>
</dbReference>
<dbReference type="Pfam" id="PF00400">
    <property type="entry name" value="WD40"/>
    <property type="match status" value="2"/>
</dbReference>
<gene>
    <name evidence="4" type="ORF">MVEN_00694900</name>
</gene>
<dbReference type="InterPro" id="IPR001680">
    <property type="entry name" value="WD40_rpt"/>
</dbReference>
<dbReference type="InterPro" id="IPR036322">
    <property type="entry name" value="WD40_repeat_dom_sf"/>
</dbReference>
<dbReference type="SMART" id="SM00320">
    <property type="entry name" value="WD40"/>
    <property type="match status" value="2"/>
</dbReference>
<sequence length="445" mass="48709">MPIPCKKSKTDKFSLCVVLSGHHGAVECLAVSEDGKLLASGGADGTRVWDIQNSTELLRPSAAGSRGATSRLLWHFEEMYCDPIVNPAEITGLDFDPTSSRLIVCHRKTVVQSYTLDRSSKLQPIFSVGIEGFVPKGVAFGDYKNTDREIMVFGLDDGRIHTLQGTDGAIVKTRGVGGKIGNAIVNSRKGLLCFDDPSQGAALYRLDDEHRVITFSVKMAKADLKPRQVCFANDGGFVVSGSDHGIVYVFDRWTGEIMDELGVAEGDWVQIVTISRGESTIIAARSGELSGPNDILVWKFTGNKRRLALPGFWAILTTLAVSITIKSLPTYQLRLVVFIIFQGLACPSRTYECALRLEGHRVPVAQRNSHEQASAELSLAAVKEQVDDARNSLVNAASAAEDTAHVNVRWPEMLRLPYWNSNQMLVIDPMQFVSEGAVDYHCHLS</sequence>
<dbReference type="Proteomes" id="UP000620124">
    <property type="component" value="Unassembled WGS sequence"/>
</dbReference>
<reference evidence="4" key="1">
    <citation type="submission" date="2020-05" db="EMBL/GenBank/DDBJ databases">
        <title>Mycena genomes resolve the evolution of fungal bioluminescence.</title>
        <authorList>
            <person name="Tsai I.J."/>
        </authorList>
    </citation>
    <scope>NUCLEOTIDE SEQUENCE</scope>
    <source>
        <strain evidence="4">CCC161011</strain>
    </source>
</reference>
<dbReference type="SUPFAM" id="SSF50978">
    <property type="entry name" value="WD40 repeat-like"/>
    <property type="match status" value="1"/>
</dbReference>
<dbReference type="PANTHER" id="PTHR44129">
    <property type="entry name" value="WD REPEAT-CONTAINING PROTEIN POP1"/>
    <property type="match status" value="1"/>
</dbReference>
<dbReference type="InterPro" id="IPR050349">
    <property type="entry name" value="WD_LIS1/nudF_dynein_reg"/>
</dbReference>
<dbReference type="InterPro" id="IPR015943">
    <property type="entry name" value="WD40/YVTN_repeat-like_dom_sf"/>
</dbReference>
<evidence type="ECO:0000256" key="2">
    <source>
        <dbReference type="ARBA" id="ARBA00022737"/>
    </source>
</evidence>
<feature type="repeat" description="WD" evidence="3">
    <location>
        <begin position="19"/>
        <end position="46"/>
    </location>
</feature>
<organism evidence="4 5">
    <name type="scientific">Mycena venus</name>
    <dbReference type="NCBI Taxonomy" id="2733690"/>
    <lineage>
        <taxon>Eukaryota</taxon>
        <taxon>Fungi</taxon>
        <taxon>Dikarya</taxon>
        <taxon>Basidiomycota</taxon>
        <taxon>Agaricomycotina</taxon>
        <taxon>Agaricomycetes</taxon>
        <taxon>Agaricomycetidae</taxon>
        <taxon>Agaricales</taxon>
        <taxon>Marasmiineae</taxon>
        <taxon>Mycenaceae</taxon>
        <taxon>Mycena</taxon>
    </lineage>
</organism>
<evidence type="ECO:0000313" key="4">
    <source>
        <dbReference type="EMBL" id="KAF7359704.1"/>
    </source>
</evidence>
<keyword evidence="1 3" id="KW-0853">WD repeat</keyword>
<protein>
    <recommendedName>
        <fullName evidence="6">WD40 repeat-like protein</fullName>
    </recommendedName>
</protein>
<keyword evidence="5" id="KW-1185">Reference proteome</keyword>
<dbReference type="OrthoDB" id="2654453at2759"/>
<evidence type="ECO:0008006" key="6">
    <source>
        <dbReference type="Google" id="ProtNLM"/>
    </source>
</evidence>
<dbReference type="PROSITE" id="PS50082">
    <property type="entry name" value="WD_REPEATS_2"/>
    <property type="match status" value="1"/>
</dbReference>
<keyword evidence="2" id="KW-0677">Repeat</keyword>
<evidence type="ECO:0000256" key="1">
    <source>
        <dbReference type="ARBA" id="ARBA00022574"/>
    </source>
</evidence>
<dbReference type="AlphaFoldDB" id="A0A8H6YK15"/>
<comment type="caution">
    <text evidence="4">The sequence shown here is derived from an EMBL/GenBank/DDBJ whole genome shotgun (WGS) entry which is preliminary data.</text>
</comment>
<evidence type="ECO:0000256" key="3">
    <source>
        <dbReference type="PROSITE-ProRule" id="PRU00221"/>
    </source>
</evidence>
<name>A0A8H6YK15_9AGAR</name>
<proteinExistence type="predicted"/>
<evidence type="ECO:0000313" key="5">
    <source>
        <dbReference type="Proteomes" id="UP000620124"/>
    </source>
</evidence>
<accession>A0A8H6YK15</accession>